<protein>
    <recommendedName>
        <fullName evidence="6">Flagellar motor switch protein FliG</fullName>
    </recommendedName>
</protein>
<proteinExistence type="predicted"/>
<evidence type="ECO:0008006" key="6">
    <source>
        <dbReference type="Google" id="ProtNLM"/>
    </source>
</evidence>
<dbReference type="PANTHER" id="PTHR30534:SF0">
    <property type="entry name" value="FLAGELLAR MOTOR SWITCH PROTEIN FLIG"/>
    <property type="match status" value="1"/>
</dbReference>
<dbReference type="GO" id="GO:0071973">
    <property type="term" value="P:bacterial-type flagellum-dependent cell motility"/>
    <property type="evidence" value="ECO:0007669"/>
    <property type="project" value="InterPro"/>
</dbReference>
<dbReference type="AlphaFoldDB" id="A0A059EAK9"/>
<accession>A0A059EAK9</accession>
<comment type="caution">
    <text evidence="4">The sequence shown here is derived from an EMBL/GenBank/DDBJ whole genome shotgun (WGS) entry which is preliminary data.</text>
</comment>
<dbReference type="STRING" id="1280948.HY36_00585"/>
<dbReference type="EMBL" id="AWFH01000001">
    <property type="protein sequence ID" value="KCZ64899.1"/>
    <property type="molecule type" value="Genomic_DNA"/>
</dbReference>
<gene>
    <name evidence="4" type="ORF">HY36_00585</name>
</gene>
<dbReference type="InterPro" id="IPR032779">
    <property type="entry name" value="FliG_M"/>
</dbReference>
<dbReference type="InterPro" id="IPR000090">
    <property type="entry name" value="Flg_Motor_Flig"/>
</dbReference>
<evidence type="ECO:0000259" key="2">
    <source>
        <dbReference type="Pfam" id="PF01706"/>
    </source>
</evidence>
<dbReference type="Pfam" id="PF01706">
    <property type="entry name" value="FliG_C"/>
    <property type="match status" value="1"/>
</dbReference>
<name>A0A059EAK9_9PROT</name>
<dbReference type="Proteomes" id="UP000024547">
    <property type="component" value="Unassembled WGS sequence"/>
</dbReference>
<sequence>MTALAIARPRKETGLARSARLMRALGPEAAPVWNELSAQEARALSAAMDALDDNQREDASTLETYKQAHQTPEAYIFNQNSVWASASELETRDLLNLAEGQHPQTLALMVSKLDGAASARLLKSLERPLAVDVMQRLLHIGPAHPAAITALEAAVGGWMNNAAPSARSGGHEGVARIFDRMDSRAETDLLSALETAEPGSGERVRSLMFTFDDLAALDAGGLQTLLAAADRTRLTFALKGAREETQAAFFRNMTQRAGELLREEIVMLGSVRRSEVETARMELVDLARTLIERGDIRAGRPQDEDELVE</sequence>
<dbReference type="InterPro" id="IPR011002">
    <property type="entry name" value="FliG_a-hlx"/>
</dbReference>
<evidence type="ECO:0000313" key="4">
    <source>
        <dbReference type="EMBL" id="KCZ64899.1"/>
    </source>
</evidence>
<reference evidence="4 5" key="1">
    <citation type="journal article" date="2014" name="Antonie Van Leeuwenhoek">
        <title>Hyphomonas beringensis sp. nov. and Hyphomonas chukchiensis sp. nov., isolated from surface seawater of the Bering Sea and Chukchi Sea.</title>
        <authorList>
            <person name="Li C."/>
            <person name="Lai Q."/>
            <person name="Li G."/>
            <person name="Dong C."/>
            <person name="Wang J."/>
            <person name="Liao Y."/>
            <person name="Shao Z."/>
        </authorList>
    </citation>
    <scope>NUCLEOTIDE SEQUENCE [LARGE SCALE GENOMIC DNA]</scope>
    <source>
        <strain evidence="4 5">22II1-22F38</strain>
    </source>
</reference>
<dbReference type="eggNOG" id="COG1536">
    <property type="taxonomic scope" value="Bacteria"/>
</dbReference>
<dbReference type="PANTHER" id="PTHR30534">
    <property type="entry name" value="FLAGELLAR MOTOR SWITCH PROTEIN FLIG"/>
    <property type="match status" value="1"/>
</dbReference>
<evidence type="ECO:0000259" key="3">
    <source>
        <dbReference type="Pfam" id="PF14841"/>
    </source>
</evidence>
<dbReference type="GO" id="GO:0006935">
    <property type="term" value="P:chemotaxis"/>
    <property type="evidence" value="ECO:0007669"/>
    <property type="project" value="InterPro"/>
</dbReference>
<dbReference type="SUPFAM" id="SSF48029">
    <property type="entry name" value="FliG"/>
    <property type="match status" value="1"/>
</dbReference>
<dbReference type="Gene3D" id="1.10.220.30">
    <property type="match status" value="2"/>
</dbReference>
<dbReference type="RefSeq" id="WP_035546855.1">
    <property type="nucleotide sequence ID" value="NZ_AWFH01000001.1"/>
</dbReference>
<dbReference type="PATRIC" id="fig|1280948.3.peg.114"/>
<dbReference type="GO" id="GO:0003774">
    <property type="term" value="F:cytoskeletal motor activity"/>
    <property type="evidence" value="ECO:0007669"/>
    <property type="project" value="InterPro"/>
</dbReference>
<dbReference type="OrthoDB" id="9780302at2"/>
<keyword evidence="5" id="KW-1185">Reference proteome</keyword>
<feature type="domain" description="Flagellar motor switch protein FliG middle" evidence="3">
    <location>
        <begin position="92"/>
        <end position="154"/>
    </location>
</feature>
<organism evidence="4 5">
    <name type="scientific">Hyphomonas atlantica</name>
    <dbReference type="NCBI Taxonomy" id="1280948"/>
    <lineage>
        <taxon>Bacteria</taxon>
        <taxon>Pseudomonadati</taxon>
        <taxon>Pseudomonadota</taxon>
        <taxon>Alphaproteobacteria</taxon>
        <taxon>Hyphomonadales</taxon>
        <taxon>Hyphomonadaceae</taxon>
        <taxon>Hyphomonas</taxon>
    </lineage>
</organism>
<evidence type="ECO:0000313" key="5">
    <source>
        <dbReference type="Proteomes" id="UP000024547"/>
    </source>
</evidence>
<dbReference type="GO" id="GO:0009288">
    <property type="term" value="C:bacterial-type flagellum"/>
    <property type="evidence" value="ECO:0007669"/>
    <property type="project" value="InterPro"/>
</dbReference>
<dbReference type="InterPro" id="IPR023087">
    <property type="entry name" value="Flg_Motor_Flig_C"/>
</dbReference>
<comment type="function">
    <text evidence="1">FliG is one of three proteins (FliG, FliN, FliM) that forms the rotor-mounted switch complex (C ring), located at the base of the basal body. This complex interacts with the CheY and CheZ chemotaxis proteins, in addition to contacting components of the motor that determine the direction of flagellar rotation.</text>
</comment>
<dbReference type="Pfam" id="PF14841">
    <property type="entry name" value="FliG_M"/>
    <property type="match status" value="1"/>
</dbReference>
<evidence type="ECO:0000256" key="1">
    <source>
        <dbReference type="ARBA" id="ARBA00025598"/>
    </source>
</evidence>
<feature type="domain" description="Flagellar motor switch protein FliG C-terminal" evidence="2">
    <location>
        <begin position="192"/>
        <end position="296"/>
    </location>
</feature>